<dbReference type="InterPro" id="IPR022635">
    <property type="entry name" value="DNA_polIII_beta_C"/>
</dbReference>
<dbReference type="RefSeq" id="WP_114303864.1">
    <property type="nucleotide sequence ID" value="NZ_QPIE01000005.1"/>
</dbReference>
<keyword evidence="5 10" id="KW-0808">Transferase</keyword>
<evidence type="ECO:0000256" key="6">
    <source>
        <dbReference type="ARBA" id="ARBA00022695"/>
    </source>
</evidence>
<feature type="domain" description="DNA polymerase III beta sliding clamp N-terminal" evidence="11">
    <location>
        <begin position="1"/>
        <end position="123"/>
    </location>
</feature>
<evidence type="ECO:0000259" key="13">
    <source>
        <dbReference type="Pfam" id="PF02768"/>
    </source>
</evidence>
<dbReference type="PIRSF" id="PIRSF000804">
    <property type="entry name" value="DNA_pol_III_b"/>
    <property type="match status" value="1"/>
</dbReference>
<dbReference type="GO" id="GO:0003887">
    <property type="term" value="F:DNA-directed DNA polymerase activity"/>
    <property type="evidence" value="ECO:0007669"/>
    <property type="project" value="UniProtKB-UniRule"/>
</dbReference>
<dbReference type="Pfam" id="PF02767">
    <property type="entry name" value="DNA_pol3_beta_2"/>
    <property type="match status" value="1"/>
</dbReference>
<dbReference type="PANTHER" id="PTHR30478">
    <property type="entry name" value="DNA POLYMERASE III SUBUNIT BETA"/>
    <property type="match status" value="1"/>
</dbReference>
<dbReference type="GO" id="GO:0008408">
    <property type="term" value="F:3'-5' exonuclease activity"/>
    <property type="evidence" value="ECO:0007669"/>
    <property type="project" value="InterPro"/>
</dbReference>
<evidence type="ECO:0000256" key="1">
    <source>
        <dbReference type="ARBA" id="ARBA00004496"/>
    </source>
</evidence>
<dbReference type="GO" id="GO:0009360">
    <property type="term" value="C:DNA polymerase III complex"/>
    <property type="evidence" value="ECO:0007669"/>
    <property type="project" value="InterPro"/>
</dbReference>
<evidence type="ECO:0000256" key="2">
    <source>
        <dbReference type="ARBA" id="ARBA00010752"/>
    </source>
</evidence>
<keyword evidence="4 10" id="KW-0963">Cytoplasm</keyword>
<comment type="subcellular location">
    <subcellularLocation>
        <location evidence="1 10">Cytoplasm</location>
    </subcellularLocation>
</comment>
<dbReference type="GO" id="GO:0005737">
    <property type="term" value="C:cytoplasm"/>
    <property type="evidence" value="ECO:0007669"/>
    <property type="project" value="UniProtKB-SubCell"/>
</dbReference>
<dbReference type="InterPro" id="IPR046938">
    <property type="entry name" value="DNA_clamp_sf"/>
</dbReference>
<feature type="domain" description="DNA polymerase III beta sliding clamp central" evidence="12">
    <location>
        <begin position="135"/>
        <end position="246"/>
    </location>
</feature>
<keyword evidence="9" id="KW-0238">DNA-binding</keyword>
<dbReference type="Gene3D" id="3.10.150.10">
    <property type="entry name" value="DNA Polymerase III, subunit A, domain 2"/>
    <property type="match status" value="1"/>
</dbReference>
<evidence type="ECO:0000313" key="14">
    <source>
        <dbReference type="EMBL" id="RCU42652.1"/>
    </source>
</evidence>
<dbReference type="EMBL" id="QPIE01000005">
    <property type="protein sequence ID" value="RCU42652.1"/>
    <property type="molecule type" value="Genomic_DNA"/>
</dbReference>
<keyword evidence="15" id="KW-1185">Reference proteome</keyword>
<dbReference type="NCBIfam" id="TIGR00663">
    <property type="entry name" value="dnan"/>
    <property type="match status" value="1"/>
</dbReference>
<dbReference type="PANTHER" id="PTHR30478:SF0">
    <property type="entry name" value="BETA SLIDING CLAMP"/>
    <property type="match status" value="1"/>
</dbReference>
<dbReference type="SUPFAM" id="SSF55979">
    <property type="entry name" value="DNA clamp"/>
    <property type="match status" value="3"/>
</dbReference>
<dbReference type="GO" id="GO:0003677">
    <property type="term" value="F:DNA binding"/>
    <property type="evidence" value="ECO:0007669"/>
    <property type="project" value="UniProtKB-UniRule"/>
</dbReference>
<dbReference type="Pfam" id="PF00712">
    <property type="entry name" value="DNA_pol3_beta"/>
    <property type="match status" value="1"/>
</dbReference>
<evidence type="ECO:0000259" key="11">
    <source>
        <dbReference type="Pfam" id="PF00712"/>
    </source>
</evidence>
<name>A0A368MWQ4_9FLAO</name>
<sequence>MKFIVSSGELQKALQTVSGVIASSQSRPILENYLFALDGNNLNITASDGETTLVTSVEVKSDETGKFAVPAKIFQDFVKTYGEQPLTLSIKDNEEGTGSVLEILDEKDNFAVALDNAEDYPEFPEFDASQSVRIPAGILSEALTNTLFATSNDSLRPVMTGVLFQFGEEGTHFVSTDSHRLVVYKRTDLVSEPMEFIMPKKPLSIFKNILSNSSDEVVIEFNENMAKFTFGNNIWICRLIDGKYPNYSAVIPKENPNILTINRNLLLNAIRRASIMSNKSTNQVRFKLSGNILHLHAEDTEYANKADMQVPCDYNGEDINIGFSSKFLTEMLSVLSSEDITLKMSQPNRPGIVEPVDGLEDNEHLLMLSMPVIGM</sequence>
<gene>
    <name evidence="14" type="primary">dnaN</name>
    <name evidence="14" type="ORF">DQ356_07450</name>
</gene>
<organism evidence="14 15">
    <name type="scientific">Chryseobacterium lacus</name>
    <dbReference type="NCBI Taxonomy" id="2058346"/>
    <lineage>
        <taxon>Bacteria</taxon>
        <taxon>Pseudomonadati</taxon>
        <taxon>Bacteroidota</taxon>
        <taxon>Flavobacteriia</taxon>
        <taxon>Flavobacteriales</taxon>
        <taxon>Weeksellaceae</taxon>
        <taxon>Chryseobacterium group</taxon>
        <taxon>Chryseobacterium</taxon>
    </lineage>
</organism>
<evidence type="ECO:0000256" key="3">
    <source>
        <dbReference type="ARBA" id="ARBA00021035"/>
    </source>
</evidence>
<comment type="function">
    <text evidence="10">Confers DNA tethering and processivity to DNA polymerases and other proteins. Acts as a clamp, forming a ring around DNA (a reaction catalyzed by the clamp-loading complex) which diffuses in an ATP-independent manner freely and bidirectionally along dsDNA. Initially characterized for its ability to contact the catalytic subunit of DNA polymerase III (Pol III), a complex, multichain enzyme responsible for most of the replicative synthesis in bacteria; Pol III exhibits 3'-5' exonuclease proofreading activity. The beta chain is required for initiation of replication as well as for processivity of DNA replication.</text>
</comment>
<dbReference type="OrthoDB" id="8421503at2"/>
<comment type="subunit">
    <text evidence="10">Forms a ring-shaped head-to-tail homodimer around DNA.</text>
</comment>
<proteinExistence type="inferred from homology"/>
<evidence type="ECO:0000256" key="10">
    <source>
        <dbReference type="PIRNR" id="PIRNR000804"/>
    </source>
</evidence>
<dbReference type="InterPro" id="IPR022634">
    <property type="entry name" value="DNA_polIII_beta_N"/>
</dbReference>
<dbReference type="CDD" id="cd00140">
    <property type="entry name" value="beta_clamp"/>
    <property type="match status" value="1"/>
</dbReference>
<dbReference type="InterPro" id="IPR022637">
    <property type="entry name" value="DNA_polIII_beta_cen"/>
</dbReference>
<evidence type="ECO:0000259" key="12">
    <source>
        <dbReference type="Pfam" id="PF02767"/>
    </source>
</evidence>
<dbReference type="InterPro" id="IPR001001">
    <property type="entry name" value="DNA_polIII_beta"/>
</dbReference>
<protein>
    <recommendedName>
        <fullName evidence="3 10">Beta sliding clamp</fullName>
    </recommendedName>
</protein>
<dbReference type="GO" id="GO:0006271">
    <property type="term" value="P:DNA strand elongation involved in DNA replication"/>
    <property type="evidence" value="ECO:0007669"/>
    <property type="project" value="TreeGrafter"/>
</dbReference>
<dbReference type="Proteomes" id="UP000252172">
    <property type="component" value="Unassembled WGS sequence"/>
</dbReference>
<dbReference type="Gene3D" id="3.70.10.10">
    <property type="match status" value="1"/>
</dbReference>
<evidence type="ECO:0000313" key="15">
    <source>
        <dbReference type="Proteomes" id="UP000252172"/>
    </source>
</evidence>
<evidence type="ECO:0000256" key="8">
    <source>
        <dbReference type="ARBA" id="ARBA00022932"/>
    </source>
</evidence>
<dbReference type="Pfam" id="PF02768">
    <property type="entry name" value="DNA_pol3_beta_3"/>
    <property type="match status" value="1"/>
</dbReference>
<evidence type="ECO:0000256" key="9">
    <source>
        <dbReference type="ARBA" id="ARBA00023125"/>
    </source>
</evidence>
<accession>A0A368MWQ4</accession>
<keyword evidence="7 10" id="KW-0235">DNA replication</keyword>
<keyword evidence="8 10" id="KW-0239">DNA-directed DNA polymerase</keyword>
<comment type="similarity">
    <text evidence="2 10">Belongs to the beta sliding clamp family.</text>
</comment>
<comment type="caution">
    <text evidence="14">The sequence shown here is derived from an EMBL/GenBank/DDBJ whole genome shotgun (WGS) entry which is preliminary data.</text>
</comment>
<evidence type="ECO:0000256" key="5">
    <source>
        <dbReference type="ARBA" id="ARBA00022679"/>
    </source>
</evidence>
<dbReference type="AlphaFoldDB" id="A0A368MWQ4"/>
<keyword evidence="6 10" id="KW-0548">Nucleotidyltransferase</keyword>
<feature type="domain" description="DNA polymerase III beta sliding clamp C-terminal" evidence="13">
    <location>
        <begin position="250"/>
        <end position="357"/>
    </location>
</feature>
<evidence type="ECO:0000256" key="4">
    <source>
        <dbReference type="ARBA" id="ARBA00022490"/>
    </source>
</evidence>
<reference evidence="14 15" key="1">
    <citation type="submission" date="2018-07" db="EMBL/GenBank/DDBJ databases">
        <title>Chryseobacterium lacus sp. nov., isolated from lake water.</title>
        <authorList>
            <person name="Li C.-M."/>
        </authorList>
    </citation>
    <scope>NUCLEOTIDE SEQUENCE [LARGE SCALE GENOMIC DNA]</scope>
    <source>
        <strain evidence="14 15">YLOS41</strain>
    </source>
</reference>
<evidence type="ECO:0000256" key="7">
    <source>
        <dbReference type="ARBA" id="ARBA00022705"/>
    </source>
</evidence>
<dbReference type="SMART" id="SM00480">
    <property type="entry name" value="POL3Bc"/>
    <property type="match status" value="1"/>
</dbReference>